<feature type="transmembrane region" description="Helical" evidence="1">
    <location>
        <begin position="39"/>
        <end position="67"/>
    </location>
</feature>
<sequence>MMVLQVVMCAPSVMTALVLSVCNPSPAGACTILVNVLAVSPIFLVAMLIASTISVMVTLLTSVFTMYDPAPQSVVLVMADSPLAASMVTMAFTLILVDAEVVHALGVSADPVDVVVVHPLEVTALIDPKIASAHVDGGVAHARDVVGAVLDVCVVVAVGLVEVDSC</sequence>
<evidence type="ECO:0000256" key="1">
    <source>
        <dbReference type="SAM" id="Phobius"/>
    </source>
</evidence>
<dbReference type="Proteomes" id="UP000822688">
    <property type="component" value="Chromosome V"/>
</dbReference>
<protein>
    <submittedName>
        <fullName evidence="4">Uncharacterized protein</fullName>
    </submittedName>
</protein>
<reference evidence="4" key="1">
    <citation type="submission" date="2020-06" db="EMBL/GenBank/DDBJ databases">
        <title>WGS assembly of Ceratodon purpureus strain R40.</title>
        <authorList>
            <person name="Carey S.B."/>
            <person name="Jenkins J."/>
            <person name="Shu S."/>
            <person name="Lovell J.T."/>
            <person name="Sreedasyam A."/>
            <person name="Maumus F."/>
            <person name="Tiley G.P."/>
            <person name="Fernandez-Pozo N."/>
            <person name="Barry K."/>
            <person name="Chen C."/>
            <person name="Wang M."/>
            <person name="Lipzen A."/>
            <person name="Daum C."/>
            <person name="Saski C.A."/>
            <person name="Payton A.C."/>
            <person name="Mcbreen J.C."/>
            <person name="Conrad R.E."/>
            <person name="Kollar L.M."/>
            <person name="Olsson S."/>
            <person name="Huttunen S."/>
            <person name="Landis J.B."/>
            <person name="Wickett N.J."/>
            <person name="Johnson M.G."/>
            <person name="Rensing S.A."/>
            <person name="Grimwood J."/>
            <person name="Schmutz J."/>
            <person name="Mcdaniel S.F."/>
        </authorList>
    </citation>
    <scope>NUCLEOTIDE SEQUENCE</scope>
    <source>
        <strain evidence="4">R40</strain>
    </source>
</reference>
<evidence type="ECO:0000313" key="5">
    <source>
        <dbReference type="Proteomes" id="UP000822688"/>
    </source>
</evidence>
<gene>
    <name evidence="3" type="ORF">KC19_VG172200</name>
    <name evidence="4" type="ORF">KC19_VG172500</name>
</gene>
<feature type="signal peptide" evidence="2">
    <location>
        <begin position="1"/>
        <end position="29"/>
    </location>
</feature>
<organism evidence="4 5">
    <name type="scientific">Ceratodon purpureus</name>
    <name type="common">Fire moss</name>
    <name type="synonym">Dicranum purpureum</name>
    <dbReference type="NCBI Taxonomy" id="3225"/>
    <lineage>
        <taxon>Eukaryota</taxon>
        <taxon>Viridiplantae</taxon>
        <taxon>Streptophyta</taxon>
        <taxon>Embryophyta</taxon>
        <taxon>Bryophyta</taxon>
        <taxon>Bryophytina</taxon>
        <taxon>Bryopsida</taxon>
        <taxon>Dicranidae</taxon>
        <taxon>Pseudoditrichales</taxon>
        <taxon>Ditrichaceae</taxon>
        <taxon>Ceratodon</taxon>
    </lineage>
</organism>
<dbReference type="EMBL" id="CM026426">
    <property type="protein sequence ID" value="KAG0573367.1"/>
    <property type="molecule type" value="Genomic_DNA"/>
</dbReference>
<keyword evidence="1" id="KW-0472">Membrane</keyword>
<accession>A0A8T0HQW5</accession>
<feature type="chain" id="PRO_5036435057" evidence="2">
    <location>
        <begin position="30"/>
        <end position="166"/>
    </location>
</feature>
<evidence type="ECO:0000256" key="2">
    <source>
        <dbReference type="SAM" id="SignalP"/>
    </source>
</evidence>
<keyword evidence="1" id="KW-0812">Transmembrane</keyword>
<comment type="caution">
    <text evidence="4">The sequence shown here is derived from an EMBL/GenBank/DDBJ whole genome shotgun (WGS) entry which is preliminary data.</text>
</comment>
<keyword evidence="5" id="KW-1185">Reference proteome</keyword>
<feature type="transmembrane region" description="Helical" evidence="1">
    <location>
        <begin position="74"/>
        <end position="97"/>
    </location>
</feature>
<dbReference type="EMBL" id="CM026426">
    <property type="protein sequence ID" value="KAG0573370.1"/>
    <property type="molecule type" value="Genomic_DNA"/>
</dbReference>
<evidence type="ECO:0000313" key="3">
    <source>
        <dbReference type="EMBL" id="KAG0573367.1"/>
    </source>
</evidence>
<keyword evidence="1" id="KW-1133">Transmembrane helix</keyword>
<evidence type="ECO:0000313" key="4">
    <source>
        <dbReference type="EMBL" id="KAG0573370.1"/>
    </source>
</evidence>
<dbReference type="AlphaFoldDB" id="A0A8T0HQW5"/>
<keyword evidence="2" id="KW-0732">Signal</keyword>
<name>A0A8T0HQW5_CERPU</name>
<proteinExistence type="predicted"/>